<dbReference type="Pfam" id="PF01935">
    <property type="entry name" value="DUF87"/>
    <property type="match status" value="1"/>
</dbReference>
<dbReference type="InterPro" id="IPR002789">
    <property type="entry name" value="HerA_central"/>
</dbReference>
<dbReference type="EMBL" id="VFIY01000010">
    <property type="protein sequence ID" value="TPD59732.1"/>
    <property type="molecule type" value="Genomic_DNA"/>
</dbReference>
<dbReference type="OrthoDB" id="9806951at2"/>
<accession>A0A501PI87</accession>
<proteinExistence type="predicted"/>
<dbReference type="AlphaFoldDB" id="A0A501PI87"/>
<dbReference type="InterPro" id="IPR008571">
    <property type="entry name" value="HerA-like"/>
</dbReference>
<dbReference type="RefSeq" id="WP_139940704.1">
    <property type="nucleotide sequence ID" value="NZ_JBHSYP010000006.1"/>
</dbReference>
<sequence length="554" mass="61805">MNGLLDEKQTERLSKLALELSHEIGFVTEVSGNGVVALCALKSLNRSLETDDSTLPPGQIGAIVKIKVIKGFVYASVREVVRQENSTGPVEHVIMYLDYLGHGVKAPYAPSGVLFDRGVSDFPSPGQMVYETTLDDIESIFGANDSNHFHVGTVFPQHVTPASVMTDAMLGKHFAVLGSTGTGKSCTVALLLHRLVERMPNSHILMLDPHNEYEAAFRDCGEHFDINNLRLPYWMMNFEEHVEMYVGLNRSADREVEIDILRRCLQAARIDAADALSSEKITVDTPIPYKLSFMLKYLENEMGKLENPDTLKPFMRLKNKIEELRRDARFSFMFSGLLANDNLAEVIGNLLRFPVNGKPVSTIDLSGVPSEIVNVVVSMISRLVFDFAVWSKGRDAKPILLVCEEAHRYVPTENHTVFASTRKAIERIAKEGRKYGVSLGLVSQRPADVSESALSQCGTIFAMRMNNERDQNFVEHVMPEGAKGSLAALSSLQNREALIVGEGVRAPVRVKFDNLDEHKRPSSTNPEYSSDWQNDISDRAFIFDAIKNWRTQGR</sequence>
<organism evidence="2 3">
    <name type="scientific">Emcibacter nanhaiensis</name>
    <dbReference type="NCBI Taxonomy" id="1505037"/>
    <lineage>
        <taxon>Bacteria</taxon>
        <taxon>Pseudomonadati</taxon>
        <taxon>Pseudomonadota</taxon>
        <taxon>Alphaproteobacteria</taxon>
        <taxon>Emcibacterales</taxon>
        <taxon>Emcibacteraceae</taxon>
        <taxon>Emcibacter</taxon>
    </lineage>
</organism>
<reference evidence="3" key="1">
    <citation type="submission" date="2019-06" db="EMBL/GenBank/DDBJ databases">
        <title>The complete genome of Emcibacter congregatus ZYLT.</title>
        <authorList>
            <person name="Zhao Z."/>
        </authorList>
    </citation>
    <scope>NUCLEOTIDE SEQUENCE [LARGE SCALE GENOMIC DNA]</scope>
    <source>
        <strain evidence="3">MCCC 1A06723</strain>
    </source>
</reference>
<evidence type="ECO:0000313" key="2">
    <source>
        <dbReference type="EMBL" id="TPD59732.1"/>
    </source>
</evidence>
<dbReference type="SUPFAM" id="SSF52540">
    <property type="entry name" value="P-loop containing nucleoside triphosphate hydrolases"/>
    <property type="match status" value="1"/>
</dbReference>
<dbReference type="PANTHER" id="PTHR42957">
    <property type="entry name" value="HELICASE MJ1565-RELATED"/>
    <property type="match status" value="1"/>
</dbReference>
<dbReference type="Proteomes" id="UP000319148">
    <property type="component" value="Unassembled WGS sequence"/>
</dbReference>
<name>A0A501PI87_9PROT</name>
<keyword evidence="3" id="KW-1185">Reference proteome</keyword>
<feature type="domain" description="Helicase HerA central" evidence="1">
    <location>
        <begin position="149"/>
        <end position="384"/>
    </location>
</feature>
<dbReference type="InterPro" id="IPR027417">
    <property type="entry name" value="P-loop_NTPase"/>
</dbReference>
<gene>
    <name evidence="2" type="ORF">FIV46_09565</name>
</gene>
<evidence type="ECO:0000313" key="3">
    <source>
        <dbReference type="Proteomes" id="UP000319148"/>
    </source>
</evidence>
<comment type="caution">
    <text evidence="2">The sequence shown here is derived from an EMBL/GenBank/DDBJ whole genome shotgun (WGS) entry which is preliminary data.</text>
</comment>
<protein>
    <submittedName>
        <fullName evidence="2">DUF87 domain-containing protein</fullName>
    </submittedName>
</protein>
<dbReference type="PANTHER" id="PTHR42957:SF1">
    <property type="entry name" value="HELICASE MJ1565-RELATED"/>
    <property type="match status" value="1"/>
</dbReference>
<evidence type="ECO:0000259" key="1">
    <source>
        <dbReference type="Pfam" id="PF01935"/>
    </source>
</evidence>
<dbReference type="Gene3D" id="3.40.50.300">
    <property type="entry name" value="P-loop containing nucleotide triphosphate hydrolases"/>
    <property type="match status" value="2"/>
</dbReference>